<feature type="compositionally biased region" description="Acidic residues" evidence="2">
    <location>
        <begin position="253"/>
        <end position="276"/>
    </location>
</feature>
<evidence type="ECO:0000313" key="4">
    <source>
        <dbReference type="Proteomes" id="UP000016023"/>
    </source>
</evidence>
<gene>
    <name evidence="3" type="ORF">HMPREF9140_01262</name>
</gene>
<dbReference type="Proteomes" id="UP000016023">
    <property type="component" value="Unassembled WGS sequence"/>
</dbReference>
<accession>H1Q2X4</accession>
<dbReference type="PATRIC" id="fig|883158.3.peg.1264"/>
<sequence>MENITELPLHINVRGCYCSNFGSGLHLAFHRRVYLTMTEVDLKKLHIGAGLMKEWMELIEQGYETDSKTSLRELTQQIAELNERLTELITYIFEMVRVQRKSFDEEKARAAESLYTVVRAYRGLQQMLRYGKSAKIECLLRDFDDKAEAVKQLSLTSAIKELERVNKELDETLSERIKIKKGYTANYKLRPKMDRIYSLVVKHISASYMLAENDSDKQEIIKLVVILNRIIADFRRSYNESMAQKRRVRKPDEDVEPIEEDEDVVSPVLPDDDSEDNNIKENDNE</sequence>
<dbReference type="Pfam" id="PF19775">
    <property type="entry name" value="DUF6261"/>
    <property type="match status" value="1"/>
</dbReference>
<organism evidence="3 4">
    <name type="scientific">Prevotella micans F0438</name>
    <dbReference type="NCBI Taxonomy" id="883158"/>
    <lineage>
        <taxon>Bacteria</taxon>
        <taxon>Pseudomonadati</taxon>
        <taxon>Bacteroidota</taxon>
        <taxon>Bacteroidia</taxon>
        <taxon>Bacteroidales</taxon>
        <taxon>Prevotellaceae</taxon>
        <taxon>Prevotella</taxon>
    </lineage>
</organism>
<dbReference type="AlphaFoldDB" id="H1Q2X4"/>
<feature type="region of interest" description="Disordered" evidence="2">
    <location>
        <begin position="242"/>
        <end position="285"/>
    </location>
</feature>
<feature type="coiled-coil region" evidence="1">
    <location>
        <begin position="64"/>
        <end position="91"/>
    </location>
</feature>
<keyword evidence="4" id="KW-1185">Reference proteome</keyword>
<reference evidence="3 4" key="1">
    <citation type="submission" date="2011-12" db="EMBL/GenBank/DDBJ databases">
        <title>The Genome Sequence of Prevotella micans F0438.</title>
        <authorList>
            <consortium name="The Broad Institute Genome Sequencing Platform"/>
            <person name="Earl A."/>
            <person name="Ward D."/>
            <person name="Feldgarden M."/>
            <person name="Gevers D."/>
            <person name="Izard J."/>
            <person name="Baranova O.V."/>
            <person name="Blanton J.M."/>
            <person name="Wade W.G."/>
            <person name="Dewhirst F.E."/>
            <person name="Young S.K."/>
            <person name="Zeng Q."/>
            <person name="Gargeya S."/>
            <person name="Fitzgerald M."/>
            <person name="Haas B."/>
            <person name="Abouelleil A."/>
            <person name="Alvarado L."/>
            <person name="Arachchi H.M."/>
            <person name="Berlin A."/>
            <person name="Chapman S.B."/>
            <person name="Gearin G."/>
            <person name="Goldberg J."/>
            <person name="Griggs A."/>
            <person name="Gujja S."/>
            <person name="Hansen M."/>
            <person name="Heiman D."/>
            <person name="Howarth C."/>
            <person name="Larimer J."/>
            <person name="Lui A."/>
            <person name="MacDonald P.J.P."/>
            <person name="McCowen C."/>
            <person name="Montmayeur A."/>
            <person name="Murphy C."/>
            <person name="Neiman D."/>
            <person name="Pearson M."/>
            <person name="Priest M."/>
            <person name="Roberts A."/>
            <person name="Saif S."/>
            <person name="Shea T."/>
            <person name="Sisk P."/>
            <person name="Stolte C."/>
            <person name="Sykes S."/>
            <person name="Wortman J."/>
            <person name="Nusbaum C."/>
            <person name="Birren B."/>
        </authorList>
    </citation>
    <scope>NUCLEOTIDE SEQUENCE [LARGE SCALE GENOMIC DNA]</scope>
    <source>
        <strain evidence="3 4">F0438</strain>
    </source>
</reference>
<name>H1Q2X4_9BACT</name>
<protein>
    <submittedName>
        <fullName evidence="3">Uncharacterized protein</fullName>
    </submittedName>
</protein>
<dbReference type="EMBL" id="AGWK01000036">
    <property type="protein sequence ID" value="EHO69572.1"/>
    <property type="molecule type" value="Genomic_DNA"/>
</dbReference>
<evidence type="ECO:0000256" key="1">
    <source>
        <dbReference type="SAM" id="Coils"/>
    </source>
</evidence>
<proteinExistence type="predicted"/>
<comment type="caution">
    <text evidence="3">The sequence shown here is derived from an EMBL/GenBank/DDBJ whole genome shotgun (WGS) entry which is preliminary data.</text>
</comment>
<evidence type="ECO:0000256" key="2">
    <source>
        <dbReference type="SAM" id="MobiDB-lite"/>
    </source>
</evidence>
<dbReference type="HOGENOM" id="CLU_057108_1_0_10"/>
<dbReference type="InterPro" id="IPR046228">
    <property type="entry name" value="DUF6261"/>
</dbReference>
<dbReference type="STRING" id="883158.HMPREF9140_01262"/>
<keyword evidence="1" id="KW-0175">Coiled coil</keyword>
<evidence type="ECO:0000313" key="3">
    <source>
        <dbReference type="EMBL" id="EHO69572.1"/>
    </source>
</evidence>